<gene>
    <name evidence="3" type="ORF">F0L74_27650</name>
</gene>
<evidence type="ECO:0000313" key="4">
    <source>
        <dbReference type="Proteomes" id="UP000324611"/>
    </source>
</evidence>
<reference evidence="3 4" key="1">
    <citation type="submission" date="2019-09" db="EMBL/GenBank/DDBJ databases">
        <title>Chitinophaga ginsengihumi sp. nov., isolated from soil of ginseng rhizosphere.</title>
        <authorList>
            <person name="Lee J."/>
        </authorList>
    </citation>
    <scope>NUCLEOTIDE SEQUENCE [LARGE SCALE GENOMIC DNA]</scope>
    <source>
        <strain evidence="3 4">BN140078</strain>
    </source>
</reference>
<name>A0A5B2VRU0_9BACT</name>
<evidence type="ECO:0000256" key="1">
    <source>
        <dbReference type="SAM" id="SignalP"/>
    </source>
</evidence>
<keyword evidence="1" id="KW-0732">Signal</keyword>
<accession>A0A5B2VRU0</accession>
<reference evidence="3 4" key="2">
    <citation type="submission" date="2019-09" db="EMBL/GenBank/DDBJ databases">
        <authorList>
            <person name="Jin C."/>
        </authorList>
    </citation>
    <scope>NUCLEOTIDE SEQUENCE [LARGE SCALE GENOMIC DNA]</scope>
    <source>
        <strain evidence="3 4">BN140078</strain>
    </source>
</reference>
<dbReference type="Gene3D" id="3.20.20.80">
    <property type="entry name" value="Glycosidases"/>
    <property type="match status" value="1"/>
</dbReference>
<dbReference type="Pfam" id="PF18962">
    <property type="entry name" value="Por_Secre_tail"/>
    <property type="match status" value="1"/>
</dbReference>
<feature type="chain" id="PRO_5022822865" evidence="1">
    <location>
        <begin position="23"/>
        <end position="709"/>
    </location>
</feature>
<organism evidence="3 4">
    <name type="scientific">Chitinophaga agrisoli</name>
    <dbReference type="NCBI Taxonomy" id="2607653"/>
    <lineage>
        <taxon>Bacteria</taxon>
        <taxon>Pseudomonadati</taxon>
        <taxon>Bacteroidota</taxon>
        <taxon>Chitinophagia</taxon>
        <taxon>Chitinophagales</taxon>
        <taxon>Chitinophagaceae</taxon>
        <taxon>Chitinophaga</taxon>
    </lineage>
</organism>
<evidence type="ECO:0000259" key="2">
    <source>
        <dbReference type="Pfam" id="PF18962"/>
    </source>
</evidence>
<evidence type="ECO:0000313" key="3">
    <source>
        <dbReference type="EMBL" id="KAA2240962.1"/>
    </source>
</evidence>
<keyword evidence="4" id="KW-1185">Reference proteome</keyword>
<feature type="signal peptide" evidence="1">
    <location>
        <begin position="1"/>
        <end position="22"/>
    </location>
</feature>
<protein>
    <submittedName>
        <fullName evidence="3">T9SS type A sorting domain-containing protein</fullName>
    </submittedName>
</protein>
<comment type="caution">
    <text evidence="3">The sequence shown here is derived from an EMBL/GenBank/DDBJ whole genome shotgun (WGS) entry which is preliminary data.</text>
</comment>
<dbReference type="CDD" id="cd11576">
    <property type="entry name" value="GH99_GH71_like_2"/>
    <property type="match status" value="1"/>
</dbReference>
<proteinExistence type="predicted"/>
<dbReference type="NCBIfam" id="TIGR04183">
    <property type="entry name" value="Por_Secre_tail"/>
    <property type="match status" value="1"/>
</dbReference>
<sequence>MKKLLQLLLIATPLCSSCIALAQVAPAAQAVVGKTICGYQAWFNAFGDGSPVARWRHWSAGQYQSNNGVPAPGAITFEAYPDVTEYGSGQLFQTSLGNLNNGQPAKLFSSWYYDVIDLHFKWMQDNGIDGAALQRFLGETRDGVFRTNRDSIAKRMRRAAEKYQRIFYIMYDMSADDTAYFKSDWTHIENDLNVVSSPYYAHQDGKPVICIWGFGLTGRPNAPANSLAIINWLKAKGYYVIGGVPTYWRTGVNDTYAGYSAVFDAFDMISPWTVGRFNSIAGADNFKNNLIVPDLAYCNTHNIDYQPVIFSGFAWSNWNGGPVNEISRNKGEFFWRQLYNIKNLGLNTAYIAMFDEYDEGTNIMKMADSYFAVPNNQYFLTSSADGTYIGSDFYLRLAGRATQVLKGTQPLTTNVTIPYSVAPLWFRTSVETGYDAVLNWTNSADPSSVPRNVSAPLCGIVSGETSHTGPSSIRVSGTDNAASGGSYYYFRAFDVDIPVNASTKLSFWTFPTNSLSRYVTVDLVMTDGTTLRDIGATDQNGASMHPGAGHGTVNTWNKIFCNIGNWLNGKTIDRIMIAYDHGAETGNFKTYFDDIIISDTITVASPLKAAAVPALTDRTLSGKKGALSGLIQVYPQPANNTAVIKFRNGWKGTGFVTVLTANGTPVGRQVISIENGQASLPVSELPAGMYFLRVNKGGESVTQQLVVVH</sequence>
<dbReference type="EMBL" id="VUOC01000004">
    <property type="protein sequence ID" value="KAA2240962.1"/>
    <property type="molecule type" value="Genomic_DNA"/>
</dbReference>
<dbReference type="Proteomes" id="UP000324611">
    <property type="component" value="Unassembled WGS sequence"/>
</dbReference>
<feature type="domain" description="Secretion system C-terminal sorting" evidence="2">
    <location>
        <begin position="633"/>
        <end position="707"/>
    </location>
</feature>
<dbReference type="InterPro" id="IPR026444">
    <property type="entry name" value="Secre_tail"/>
</dbReference>
<dbReference type="AlphaFoldDB" id="A0A5B2VRU0"/>